<evidence type="ECO:0000256" key="1">
    <source>
        <dbReference type="ARBA" id="ARBA00007645"/>
    </source>
</evidence>
<dbReference type="InterPro" id="IPR052010">
    <property type="entry name" value="Ribosomal_LSU_bL36"/>
</dbReference>
<dbReference type="HAMAP" id="MF_00251">
    <property type="entry name" value="Ribosomal_bL36"/>
    <property type="match status" value="1"/>
</dbReference>
<evidence type="ECO:0000256" key="4">
    <source>
        <dbReference type="RuleBase" id="RU000570"/>
    </source>
</evidence>
<organism evidence="6 7">
    <name type="scientific">Stylosanthes scabra</name>
    <dbReference type="NCBI Taxonomy" id="79078"/>
    <lineage>
        <taxon>Eukaryota</taxon>
        <taxon>Viridiplantae</taxon>
        <taxon>Streptophyta</taxon>
        <taxon>Embryophyta</taxon>
        <taxon>Tracheophyta</taxon>
        <taxon>Spermatophyta</taxon>
        <taxon>Magnoliopsida</taxon>
        <taxon>eudicotyledons</taxon>
        <taxon>Gunneridae</taxon>
        <taxon>Pentapetalae</taxon>
        <taxon>rosids</taxon>
        <taxon>fabids</taxon>
        <taxon>Fabales</taxon>
        <taxon>Fabaceae</taxon>
        <taxon>Papilionoideae</taxon>
        <taxon>50 kb inversion clade</taxon>
        <taxon>dalbergioids sensu lato</taxon>
        <taxon>Dalbergieae</taxon>
        <taxon>Pterocarpus clade</taxon>
        <taxon>Stylosanthes</taxon>
    </lineage>
</organism>
<protein>
    <recommendedName>
        <fullName evidence="4">Ribosomal protein</fullName>
    </recommendedName>
</protein>
<name>A0ABU6UQS6_9FABA</name>
<gene>
    <name evidence="6" type="ORF">PIB30_069971</name>
</gene>
<keyword evidence="7" id="KW-1185">Reference proteome</keyword>
<dbReference type="PANTHER" id="PTHR18804:SF16">
    <property type="entry name" value="RIBOSOMAL PROTEIN"/>
    <property type="match status" value="1"/>
</dbReference>
<dbReference type="InterPro" id="IPR035977">
    <property type="entry name" value="Ribosomal_bL36_sp"/>
</dbReference>
<accession>A0ABU6UQS6</accession>
<dbReference type="PANTHER" id="PTHR18804">
    <property type="entry name" value="RIBOSOMAL PROTEIN"/>
    <property type="match status" value="1"/>
</dbReference>
<dbReference type="InterPro" id="IPR000473">
    <property type="entry name" value="Ribosomal_bL36"/>
</dbReference>
<evidence type="ECO:0000256" key="3">
    <source>
        <dbReference type="ARBA" id="ARBA00023274"/>
    </source>
</evidence>
<evidence type="ECO:0000313" key="7">
    <source>
        <dbReference type="Proteomes" id="UP001341840"/>
    </source>
</evidence>
<feature type="region of interest" description="Disordered" evidence="5">
    <location>
        <begin position="27"/>
        <end position="53"/>
    </location>
</feature>
<dbReference type="NCBIfam" id="TIGR01022">
    <property type="entry name" value="rpmJ_bact"/>
    <property type="match status" value="1"/>
</dbReference>
<evidence type="ECO:0000313" key="6">
    <source>
        <dbReference type="EMBL" id="MED6162383.1"/>
    </source>
</evidence>
<sequence length="161" mass="18251">MPCCLPHFSPHPNPNIFLHPSFTPTPTHLSLPSHPTPPKSPQSPTGVLGSLSPPSPISLKDTALGRWRRGFCSWSFLPSPWLRRRRSCMWSFLLLSSNRDATSLGSVTLYTTLLISLTNSKAMKVRSSMKKMCEFCRTVKRWGRVYMLCTTNPKYKQRQGM</sequence>
<comment type="caution">
    <text evidence="6">The sequence shown here is derived from an EMBL/GenBank/DDBJ whole genome shotgun (WGS) entry which is preliminary data.</text>
</comment>
<keyword evidence="2 4" id="KW-0689">Ribosomal protein</keyword>
<keyword evidence="3 4" id="KW-0687">Ribonucleoprotein</keyword>
<reference evidence="6 7" key="1">
    <citation type="journal article" date="2023" name="Plants (Basel)">
        <title>Bridging the Gap: Combining Genomics and Transcriptomics Approaches to Understand Stylosanthes scabra, an Orphan Legume from the Brazilian Caatinga.</title>
        <authorList>
            <person name="Ferreira-Neto J.R.C."/>
            <person name="da Silva M.D."/>
            <person name="Binneck E."/>
            <person name="de Melo N.F."/>
            <person name="da Silva R.H."/>
            <person name="de Melo A.L.T.M."/>
            <person name="Pandolfi V."/>
            <person name="Bustamante F.O."/>
            <person name="Brasileiro-Vidal A.C."/>
            <person name="Benko-Iseppon A.M."/>
        </authorList>
    </citation>
    <scope>NUCLEOTIDE SEQUENCE [LARGE SCALE GENOMIC DNA]</scope>
    <source>
        <tissue evidence="6">Leaves</tissue>
    </source>
</reference>
<feature type="compositionally biased region" description="Low complexity" evidence="5">
    <location>
        <begin position="43"/>
        <end position="52"/>
    </location>
</feature>
<dbReference type="SUPFAM" id="SSF57840">
    <property type="entry name" value="Ribosomal protein L36"/>
    <property type="match status" value="1"/>
</dbReference>
<dbReference type="Pfam" id="PF00444">
    <property type="entry name" value="Ribosomal_L36"/>
    <property type="match status" value="1"/>
</dbReference>
<evidence type="ECO:0000256" key="5">
    <source>
        <dbReference type="SAM" id="MobiDB-lite"/>
    </source>
</evidence>
<evidence type="ECO:0000256" key="2">
    <source>
        <dbReference type="ARBA" id="ARBA00022980"/>
    </source>
</evidence>
<dbReference type="EMBL" id="JASCZI010121607">
    <property type="protein sequence ID" value="MED6162383.1"/>
    <property type="molecule type" value="Genomic_DNA"/>
</dbReference>
<proteinExistence type="inferred from homology"/>
<dbReference type="Proteomes" id="UP001341840">
    <property type="component" value="Unassembled WGS sequence"/>
</dbReference>
<comment type="similarity">
    <text evidence="1 4">Belongs to the bacterial ribosomal protein bL36 family.</text>
</comment>